<dbReference type="EMBL" id="CAXDID020000140">
    <property type="protein sequence ID" value="CAL6038718.1"/>
    <property type="molecule type" value="Genomic_DNA"/>
</dbReference>
<proteinExistence type="predicted"/>
<dbReference type="EMBL" id="CATOUU010000934">
    <property type="protein sequence ID" value="CAI9960714.1"/>
    <property type="molecule type" value="Genomic_DNA"/>
</dbReference>
<evidence type="ECO:0000313" key="1">
    <source>
        <dbReference type="EMBL" id="CAI9960714.1"/>
    </source>
</evidence>
<evidence type="ECO:0000313" key="2">
    <source>
        <dbReference type="EMBL" id="CAL6038718.1"/>
    </source>
</evidence>
<organism evidence="1">
    <name type="scientific">Hexamita inflata</name>
    <dbReference type="NCBI Taxonomy" id="28002"/>
    <lineage>
        <taxon>Eukaryota</taxon>
        <taxon>Metamonada</taxon>
        <taxon>Diplomonadida</taxon>
        <taxon>Hexamitidae</taxon>
        <taxon>Hexamitinae</taxon>
        <taxon>Hexamita</taxon>
    </lineage>
</organism>
<reference evidence="1" key="1">
    <citation type="submission" date="2023-06" db="EMBL/GenBank/DDBJ databases">
        <authorList>
            <person name="Kurt Z."/>
        </authorList>
    </citation>
    <scope>NUCLEOTIDE SEQUENCE</scope>
</reference>
<accession>A0AA86UM03</accession>
<keyword evidence="3" id="KW-1185">Reference proteome</keyword>
<name>A0AA86UM03_9EUKA</name>
<dbReference type="Proteomes" id="UP001642409">
    <property type="component" value="Unassembled WGS sequence"/>
</dbReference>
<evidence type="ECO:0000313" key="3">
    <source>
        <dbReference type="Proteomes" id="UP001642409"/>
    </source>
</evidence>
<reference evidence="2 3" key="2">
    <citation type="submission" date="2024-07" db="EMBL/GenBank/DDBJ databases">
        <authorList>
            <person name="Akdeniz Z."/>
        </authorList>
    </citation>
    <scope>NUCLEOTIDE SEQUENCE [LARGE SCALE GENOMIC DNA]</scope>
</reference>
<protein>
    <submittedName>
        <fullName evidence="2">Hypothetical_protein</fullName>
    </submittedName>
</protein>
<gene>
    <name evidence="2" type="ORF">HINF_LOCUS37504</name>
    <name evidence="1" type="ORF">HINF_LOCUS48359</name>
</gene>
<dbReference type="AlphaFoldDB" id="A0AA86UM03"/>
<sequence>MDVIFVLDNVITQFVIDEIIPEQNAVLVDVEAIKLIFIIQTSAIDVEVSYTHDIKLAELTYCTIAPYDYISNNFIIIYCIQIGVACVSPIRPAEMDYQSELLENSDRLDTTHIQILNNNKFAMSPIIPPQKVKLNLSAIIQDDVRQLAKILWSVYRDNQNKFVFNQNRSSGHLSYSEYLRLKSYHSYTNFCCSIVFIQQSVIIE</sequence>
<comment type="caution">
    <text evidence="1">The sequence shown here is derived from an EMBL/GenBank/DDBJ whole genome shotgun (WGS) entry which is preliminary data.</text>
</comment>